<dbReference type="InterPro" id="IPR029000">
    <property type="entry name" value="Cyclophilin-like_dom_sf"/>
</dbReference>
<reference evidence="2 3" key="1">
    <citation type="journal article" date="2017" name="Mol. Biol. Evol.">
        <title>The 4-celled Tetrabaena socialis nuclear genome reveals the essential components for genetic control of cell number at the origin of multicellularity in the volvocine lineage.</title>
        <authorList>
            <person name="Featherston J."/>
            <person name="Arakaki Y."/>
            <person name="Hanschen E.R."/>
            <person name="Ferris P.J."/>
            <person name="Michod R.E."/>
            <person name="Olson B.J.S.C."/>
            <person name="Nozaki H."/>
            <person name="Durand P.M."/>
        </authorList>
    </citation>
    <scope>NUCLEOTIDE SEQUENCE [LARGE SCALE GENOMIC DNA]</scope>
    <source>
        <strain evidence="2 3">NIES-571</strain>
    </source>
</reference>
<dbReference type="Proteomes" id="UP000236333">
    <property type="component" value="Unassembled WGS sequence"/>
</dbReference>
<dbReference type="Gene3D" id="2.40.100.10">
    <property type="entry name" value="Cyclophilin-like"/>
    <property type="match status" value="1"/>
</dbReference>
<feature type="region of interest" description="Disordered" evidence="1">
    <location>
        <begin position="33"/>
        <end position="57"/>
    </location>
</feature>
<dbReference type="AlphaFoldDB" id="A0A2J8ADN3"/>
<dbReference type="PANTHER" id="PTHR47875:SF1">
    <property type="entry name" value="PEPTIDYL-PROLYL CIS-TRANS ISOMERASE CYP28, CHLOROPLASTIC"/>
    <property type="match status" value="1"/>
</dbReference>
<gene>
    <name evidence="2" type="ORF">TSOC_002610</name>
</gene>
<accession>A0A2J8ADN3</accession>
<dbReference type="OrthoDB" id="193499at2759"/>
<comment type="caution">
    <text evidence="2">The sequence shown here is derived from an EMBL/GenBank/DDBJ whole genome shotgun (WGS) entry which is preliminary data.</text>
</comment>
<name>A0A2J8ADN3_9CHLO</name>
<keyword evidence="3" id="KW-1185">Reference proteome</keyword>
<dbReference type="EMBL" id="PGGS01000050">
    <property type="protein sequence ID" value="PNH10628.1"/>
    <property type="molecule type" value="Genomic_DNA"/>
</dbReference>
<sequence>MLLQKSAGRARTGARSQTAPFSGIQRMVVLPRAQAGGGGGPVPEPAPQPLHSATPTSRRAALLAAPAAAAAVAAVLDALLMAPRPAAAAVASDLDSLPSTSGRVEVDTTITHAVALTIGIADRALKPSGERMIGDKTIIPPAEPLGTVVIGPGPVPRLNGQNIVFGRVLDGMSIVSQVAQVPVFGPSPVGNSAAFNSLASAIGDDRAANVRRKYGKPLKAVVILGSEVLQEVPAGML</sequence>
<organism evidence="2 3">
    <name type="scientific">Tetrabaena socialis</name>
    <dbReference type="NCBI Taxonomy" id="47790"/>
    <lineage>
        <taxon>Eukaryota</taxon>
        <taxon>Viridiplantae</taxon>
        <taxon>Chlorophyta</taxon>
        <taxon>core chlorophytes</taxon>
        <taxon>Chlorophyceae</taxon>
        <taxon>CS clade</taxon>
        <taxon>Chlamydomonadales</taxon>
        <taxon>Tetrabaenaceae</taxon>
        <taxon>Tetrabaena</taxon>
    </lineage>
</organism>
<evidence type="ECO:0000313" key="3">
    <source>
        <dbReference type="Proteomes" id="UP000236333"/>
    </source>
</evidence>
<proteinExistence type="predicted"/>
<evidence type="ECO:0000313" key="2">
    <source>
        <dbReference type="EMBL" id="PNH10628.1"/>
    </source>
</evidence>
<evidence type="ECO:0000256" key="1">
    <source>
        <dbReference type="SAM" id="MobiDB-lite"/>
    </source>
</evidence>
<dbReference type="GO" id="GO:0009507">
    <property type="term" value="C:chloroplast"/>
    <property type="evidence" value="ECO:0007669"/>
    <property type="project" value="TreeGrafter"/>
</dbReference>
<dbReference type="PANTHER" id="PTHR47875">
    <property type="entry name" value="PEPTIDYL-PROLYL CIS-TRANS ISOMERASE CYP28, CHLOROPLASTIC"/>
    <property type="match status" value="1"/>
</dbReference>
<dbReference type="InterPro" id="IPR044178">
    <property type="entry name" value="CYP28-like"/>
</dbReference>
<dbReference type="SUPFAM" id="SSF50891">
    <property type="entry name" value="Cyclophilin-like"/>
    <property type="match status" value="1"/>
</dbReference>
<protein>
    <submittedName>
        <fullName evidence="2">Uncharacterized protein</fullName>
    </submittedName>
</protein>